<evidence type="ECO:0000313" key="3">
    <source>
        <dbReference type="Proteomes" id="UP001150217"/>
    </source>
</evidence>
<reference evidence="2" key="1">
    <citation type="submission" date="2022-08" db="EMBL/GenBank/DDBJ databases">
        <title>A Global Phylogenomic Analysis of the Shiitake Genus Lentinula.</title>
        <authorList>
            <consortium name="DOE Joint Genome Institute"/>
            <person name="Sierra-Patev S."/>
            <person name="Min B."/>
            <person name="Naranjo-Ortiz M."/>
            <person name="Looney B."/>
            <person name="Konkel Z."/>
            <person name="Slot J.C."/>
            <person name="Sakamoto Y."/>
            <person name="Steenwyk J.L."/>
            <person name="Rokas A."/>
            <person name="Carro J."/>
            <person name="Camarero S."/>
            <person name="Ferreira P."/>
            <person name="Molpeceres G."/>
            <person name="Ruiz-Duenas F.J."/>
            <person name="Serrano A."/>
            <person name="Henrissat B."/>
            <person name="Drula E."/>
            <person name="Hughes K.W."/>
            <person name="Mata J.L."/>
            <person name="Ishikawa N.K."/>
            <person name="Vargas-Isla R."/>
            <person name="Ushijima S."/>
            <person name="Smith C.A."/>
            <person name="Ahrendt S."/>
            <person name="Andreopoulos W."/>
            <person name="He G."/>
            <person name="Labutti K."/>
            <person name="Lipzen A."/>
            <person name="Ng V."/>
            <person name="Riley R."/>
            <person name="Sandor L."/>
            <person name="Barry K."/>
            <person name="Martinez A.T."/>
            <person name="Xiao Y."/>
            <person name="Gibbons J.G."/>
            <person name="Terashima K."/>
            <person name="Grigoriev I.V."/>
            <person name="Hibbett D.S."/>
        </authorList>
    </citation>
    <scope>NUCLEOTIDE SEQUENCE</scope>
    <source>
        <strain evidence="2">RHP3577 ss4</strain>
    </source>
</reference>
<dbReference type="AlphaFoldDB" id="A0A9W8ZXK6"/>
<gene>
    <name evidence="1" type="ORF">C8J55DRAFT_411076</name>
    <name evidence="2" type="ORF">C8R41DRAFT_714374</name>
</gene>
<reference evidence="1" key="2">
    <citation type="submission" date="2022-08" db="EMBL/GenBank/DDBJ databases">
        <authorList>
            <consortium name="DOE Joint Genome Institute"/>
            <person name="Min B."/>
            <person name="Riley R."/>
            <person name="Sierra-Patev S."/>
            <person name="Naranjo-Ortiz M."/>
            <person name="Looney B."/>
            <person name="Konkel Z."/>
            <person name="Slot J.C."/>
            <person name="Sakamoto Y."/>
            <person name="Steenwyk J.L."/>
            <person name="Rokas A."/>
            <person name="Carro J."/>
            <person name="Camarero S."/>
            <person name="Ferreira P."/>
            <person name="Molpeceres G."/>
            <person name="Ruiz-Duenas F.J."/>
            <person name="Serrano A."/>
            <person name="Henrissat B."/>
            <person name="Drula E."/>
            <person name="Hughes K.W."/>
            <person name="Mata J.L."/>
            <person name="Ishikawa N.K."/>
            <person name="Vargas-Isla R."/>
            <person name="Ushijima S."/>
            <person name="Smith C.A."/>
            <person name="Ahrendt S."/>
            <person name="Andreopoulos W."/>
            <person name="He G."/>
            <person name="Labutti K."/>
            <person name="Lipzen A."/>
            <person name="Ng V."/>
            <person name="Sandor L."/>
            <person name="Barry K."/>
            <person name="Martinez A.T."/>
            <person name="Xiao Y."/>
            <person name="Gibbons J.G."/>
            <person name="Terashima K."/>
            <person name="Hibbett D.S."/>
            <person name="Grigoriev I.V."/>
        </authorList>
    </citation>
    <scope>NUCLEOTIDE SEQUENCE</scope>
    <source>
        <strain evidence="1">Sp2 HRB7682 ss15</strain>
    </source>
</reference>
<evidence type="ECO:0000313" key="1">
    <source>
        <dbReference type="EMBL" id="KAJ4469693.1"/>
    </source>
</evidence>
<dbReference type="Proteomes" id="UP001150217">
    <property type="component" value="Unassembled WGS sequence"/>
</dbReference>
<accession>A0A9W8ZXK6</accession>
<feature type="non-terminal residue" evidence="1">
    <location>
        <position position="1"/>
    </location>
</feature>
<dbReference type="OrthoDB" id="3051534at2759"/>
<evidence type="ECO:0000313" key="2">
    <source>
        <dbReference type="EMBL" id="KAJ4478943.1"/>
    </source>
</evidence>
<proteinExistence type="predicted"/>
<sequence>IEEEHILDITHHNFLPLDLRKLVGSARTVDGCFGRSHHEDYPTLDSLLVPLHTYFTVVIDYLRIDGRPEIGCVLASGSHRYMSFLTTMAKSVQWSTVLDYHVAYMDVRRQEMKRNEYLGWGTID</sequence>
<evidence type="ECO:0000313" key="4">
    <source>
        <dbReference type="Proteomes" id="UP001150238"/>
    </source>
</evidence>
<feature type="non-terminal residue" evidence="1">
    <location>
        <position position="124"/>
    </location>
</feature>
<protein>
    <submittedName>
        <fullName evidence="1">Uncharacterized protein</fullName>
    </submittedName>
</protein>
<keyword evidence="3" id="KW-1185">Reference proteome</keyword>
<dbReference type="EMBL" id="JANVFS010000034">
    <property type="protein sequence ID" value="KAJ4469693.1"/>
    <property type="molecule type" value="Genomic_DNA"/>
</dbReference>
<reference evidence="1" key="3">
    <citation type="journal article" date="2023" name="Proc. Natl. Acad. Sci. U.S.A.">
        <title>A global phylogenomic analysis of the shiitake genus Lentinula.</title>
        <authorList>
            <person name="Sierra-Patev S."/>
            <person name="Min B."/>
            <person name="Naranjo-Ortiz M."/>
            <person name="Looney B."/>
            <person name="Konkel Z."/>
            <person name="Slot J.C."/>
            <person name="Sakamoto Y."/>
            <person name="Steenwyk J.L."/>
            <person name="Rokas A."/>
            <person name="Carro J."/>
            <person name="Camarero S."/>
            <person name="Ferreira P."/>
            <person name="Molpeceres G."/>
            <person name="Ruiz-Duenas F.J."/>
            <person name="Serrano A."/>
            <person name="Henrissat B."/>
            <person name="Drula E."/>
            <person name="Hughes K.W."/>
            <person name="Mata J.L."/>
            <person name="Ishikawa N.K."/>
            <person name="Vargas-Isla R."/>
            <person name="Ushijima S."/>
            <person name="Smith C.A."/>
            <person name="Donoghue J."/>
            <person name="Ahrendt S."/>
            <person name="Andreopoulos W."/>
            <person name="He G."/>
            <person name="LaButti K."/>
            <person name="Lipzen A."/>
            <person name="Ng V."/>
            <person name="Riley R."/>
            <person name="Sandor L."/>
            <person name="Barry K."/>
            <person name="Martinez A.T."/>
            <person name="Xiao Y."/>
            <person name="Gibbons J.G."/>
            <person name="Terashima K."/>
            <person name="Grigoriev I.V."/>
            <person name="Hibbett D."/>
        </authorList>
    </citation>
    <scope>NUCLEOTIDE SEQUENCE</scope>
    <source>
        <strain evidence="1">Sp2 HRB7682 ss15</strain>
    </source>
</reference>
<name>A0A9W8ZXK6_9AGAR</name>
<organism evidence="1 4">
    <name type="scientific">Lentinula lateritia</name>
    <dbReference type="NCBI Taxonomy" id="40482"/>
    <lineage>
        <taxon>Eukaryota</taxon>
        <taxon>Fungi</taxon>
        <taxon>Dikarya</taxon>
        <taxon>Basidiomycota</taxon>
        <taxon>Agaricomycotina</taxon>
        <taxon>Agaricomycetes</taxon>
        <taxon>Agaricomycetidae</taxon>
        <taxon>Agaricales</taxon>
        <taxon>Marasmiineae</taxon>
        <taxon>Omphalotaceae</taxon>
        <taxon>Lentinula</taxon>
    </lineage>
</organism>
<dbReference type="Proteomes" id="UP001150238">
    <property type="component" value="Unassembled WGS sequence"/>
</dbReference>
<comment type="caution">
    <text evidence="1">The sequence shown here is derived from an EMBL/GenBank/DDBJ whole genome shotgun (WGS) entry which is preliminary data.</text>
</comment>
<dbReference type="EMBL" id="JANVFT010000064">
    <property type="protein sequence ID" value="KAJ4478943.1"/>
    <property type="molecule type" value="Genomic_DNA"/>
</dbReference>